<dbReference type="InterPro" id="IPR012338">
    <property type="entry name" value="Beta-lactam/transpept-like"/>
</dbReference>
<dbReference type="PANTHER" id="PTHR46825">
    <property type="entry name" value="D-ALANYL-D-ALANINE-CARBOXYPEPTIDASE/ENDOPEPTIDASE AMPH"/>
    <property type="match status" value="1"/>
</dbReference>
<proteinExistence type="predicted"/>
<dbReference type="Pfam" id="PF00144">
    <property type="entry name" value="Beta-lactamase"/>
    <property type="match status" value="1"/>
</dbReference>
<gene>
    <name evidence="2" type="ORF">PFX98_06790</name>
</gene>
<dbReference type="GO" id="GO:0016787">
    <property type="term" value="F:hydrolase activity"/>
    <property type="evidence" value="ECO:0007669"/>
    <property type="project" value="UniProtKB-KW"/>
</dbReference>
<protein>
    <submittedName>
        <fullName evidence="2">Serine hydrolase</fullName>
    </submittedName>
</protein>
<dbReference type="Proteomes" id="UP001177769">
    <property type="component" value="Chromosome"/>
</dbReference>
<keyword evidence="2" id="KW-0378">Hydrolase</keyword>
<dbReference type="KEGG" id="pais:PFX98_06790"/>
<feature type="domain" description="Beta-lactamase-related" evidence="1">
    <location>
        <begin position="20"/>
        <end position="340"/>
    </location>
</feature>
<name>A0AA95SP43_9BURK</name>
<dbReference type="Gene3D" id="3.40.710.10">
    <property type="entry name" value="DD-peptidase/beta-lactamase superfamily"/>
    <property type="match status" value="1"/>
</dbReference>
<dbReference type="SUPFAM" id="SSF56601">
    <property type="entry name" value="beta-lactamase/transpeptidase-like"/>
    <property type="match status" value="1"/>
</dbReference>
<accession>A0AA95SP43</accession>
<reference evidence="2" key="1">
    <citation type="submission" date="2023-01" db="EMBL/GenBank/DDBJ databases">
        <title>Whole genome sequence of Paucibacter sp. S2-9 isolated from pond sediment.</title>
        <authorList>
            <person name="Jung J.Y."/>
        </authorList>
    </citation>
    <scope>NUCLEOTIDE SEQUENCE</scope>
    <source>
        <strain evidence="2">S2-9</strain>
    </source>
</reference>
<evidence type="ECO:0000313" key="2">
    <source>
        <dbReference type="EMBL" id="WIT13312.1"/>
    </source>
</evidence>
<dbReference type="RefSeq" id="WP_285234423.1">
    <property type="nucleotide sequence ID" value="NZ_CP116346.1"/>
</dbReference>
<dbReference type="InterPro" id="IPR050491">
    <property type="entry name" value="AmpC-like"/>
</dbReference>
<dbReference type="InterPro" id="IPR001466">
    <property type="entry name" value="Beta-lactam-related"/>
</dbReference>
<dbReference type="EMBL" id="CP116346">
    <property type="protein sequence ID" value="WIT13312.1"/>
    <property type="molecule type" value="Genomic_DNA"/>
</dbReference>
<evidence type="ECO:0000259" key="1">
    <source>
        <dbReference type="Pfam" id="PF00144"/>
    </source>
</evidence>
<organism evidence="2 3">
    <name type="scientific">Paucibacter sediminis</name>
    <dbReference type="NCBI Taxonomy" id="3019553"/>
    <lineage>
        <taxon>Bacteria</taxon>
        <taxon>Pseudomonadati</taxon>
        <taxon>Pseudomonadota</taxon>
        <taxon>Betaproteobacteria</taxon>
        <taxon>Burkholderiales</taxon>
        <taxon>Sphaerotilaceae</taxon>
        <taxon>Roseateles</taxon>
    </lineage>
</organism>
<sequence>MSESKAAANTNAKTGVAALDGLFEPFNRSDAPGLIVGVARHGRTLYRRGFGLASVELGVANTAWTRMRIGSTSKHFTCLAVLLLAEDGKLDVDAGVRRYIPELPVLAGEPTLRQLMSHTGGYRCYLDVGFLSEGMAIKPKGVALATQVRQTAVNFAPGEKMMYCNGGYHLLSLVIERISGMPFEQFLQERIFTPLAMQDTTSVPSDFEIHRGMATLHVPLPPEQGGGWRRGIFPTEEVRGEGAMVSTIDDMLAWLAHMRAPAKTVGSAASWQQMVTPARLNNGLVNPYALGLMVHAYRGIDVIHHAGGVIGGSCQMITVPSQALDIIIMTNGAPANPVELAHQIIDALLDPALLGPLDAKPASESFKPMLGTRYHASASGLVFGFAEAADARLGLCFLNMPPVALKQRGDALRLGFEDMAMGPLSLPLAALAGTGEAPAMLELSEGGQAERFERLPATPPALAEVAPALLGRYRAPDLDAEAVVRFEGEKLLLEVFGAFGSHALELEAFAAAVFGWRVSGSPLCGVLSAEPGTDGRMAAFRINTTRTRQMRFERLAD</sequence>
<dbReference type="AlphaFoldDB" id="A0AA95SP43"/>
<evidence type="ECO:0000313" key="3">
    <source>
        <dbReference type="Proteomes" id="UP001177769"/>
    </source>
</evidence>
<dbReference type="PANTHER" id="PTHR46825:SF9">
    <property type="entry name" value="BETA-LACTAMASE-RELATED DOMAIN-CONTAINING PROTEIN"/>
    <property type="match status" value="1"/>
</dbReference>
<keyword evidence="3" id="KW-1185">Reference proteome</keyword>